<dbReference type="AlphaFoldDB" id="A0A833H1W4"/>
<reference evidence="2 3" key="1">
    <citation type="submission" date="2019-10" db="EMBL/GenBank/DDBJ databases">
        <title>Extracellular Electron Transfer in a Candidatus Methanoperedens spp. Enrichment Culture.</title>
        <authorList>
            <person name="Berger S."/>
            <person name="Rangel Shaw D."/>
            <person name="Berben T."/>
            <person name="In 'T Zandt M."/>
            <person name="Frank J."/>
            <person name="Reimann J."/>
            <person name="Jetten M.S.M."/>
            <person name="Welte C.U."/>
        </authorList>
    </citation>
    <scope>NUCLEOTIDE SEQUENCE [LARGE SCALE GENOMIC DNA]</scope>
    <source>
        <strain evidence="2">SB12</strain>
    </source>
</reference>
<protein>
    <submittedName>
        <fullName evidence="2">Zinc dependent phospholipase C family protein</fullName>
    </submittedName>
</protein>
<organism evidence="2 3">
    <name type="scientific">Leptonema illini</name>
    <dbReference type="NCBI Taxonomy" id="183"/>
    <lineage>
        <taxon>Bacteria</taxon>
        <taxon>Pseudomonadati</taxon>
        <taxon>Spirochaetota</taxon>
        <taxon>Spirochaetia</taxon>
        <taxon>Leptospirales</taxon>
        <taxon>Leptospiraceae</taxon>
        <taxon>Leptonema</taxon>
    </lineage>
</organism>
<proteinExistence type="predicted"/>
<gene>
    <name evidence="2" type="ORF">F9K24_10345</name>
</gene>
<evidence type="ECO:0000313" key="2">
    <source>
        <dbReference type="EMBL" id="KAB2932769.1"/>
    </source>
</evidence>
<sequence>MPKEISHIHIAGIVAERCHPELRPHLFKNERVYNFGSVAPDLFYYDSTVFGEKSKVAWGEIIHGRDAEDTMLHVVALLDQSRTLRESDSVRSSQLLAFACGFLTHIAADTIFHPYVYSSTGNYYAPDPLERKHAESRHRLFETCMDYHILGLRNQSLQEFRLSARIALSREEKKAILPAYADALRTGHRIDVDADHVRRIVQRAYRKANRIIGLFQNRPLSRFVVWLNRRLNGAFDTIANAGYGPHRARAHLDFEKLPATPHPVTGEQMTGGDVRDLIEKAVARAMHFVDVSFDFREGRIDLTDLRSVLRPLSLNNGLEQVRTDAMQYSRVLPALLLR</sequence>
<comment type="caution">
    <text evidence="2">The sequence shown here is derived from an EMBL/GenBank/DDBJ whole genome shotgun (WGS) entry which is preliminary data.</text>
</comment>
<dbReference type="Pfam" id="PF00882">
    <property type="entry name" value="Zn_dep_PLPC"/>
    <property type="match status" value="1"/>
</dbReference>
<dbReference type="Proteomes" id="UP000460298">
    <property type="component" value="Unassembled WGS sequence"/>
</dbReference>
<name>A0A833H1W4_9LEPT</name>
<accession>A0A833H1W4</accession>
<evidence type="ECO:0000259" key="1">
    <source>
        <dbReference type="Pfam" id="PF00882"/>
    </source>
</evidence>
<evidence type="ECO:0000313" key="3">
    <source>
        <dbReference type="Proteomes" id="UP000460298"/>
    </source>
</evidence>
<dbReference type="EMBL" id="WBUI01000008">
    <property type="protein sequence ID" value="KAB2932769.1"/>
    <property type="molecule type" value="Genomic_DNA"/>
</dbReference>
<dbReference type="InterPro" id="IPR029002">
    <property type="entry name" value="PLPC/GPLD1"/>
</dbReference>
<feature type="domain" description="Phospholipase C/D" evidence="1">
    <location>
        <begin position="6"/>
        <end position="150"/>
    </location>
</feature>